<dbReference type="Gene3D" id="1.20.1740.10">
    <property type="entry name" value="Amino acid/polyamine transporter I"/>
    <property type="match status" value="1"/>
</dbReference>
<dbReference type="PRINTS" id="PR00176">
    <property type="entry name" value="NANEUSMPORT"/>
</dbReference>
<evidence type="ECO:0000313" key="8">
    <source>
        <dbReference type="Proteomes" id="UP001224392"/>
    </source>
</evidence>
<dbReference type="InterPro" id="IPR047218">
    <property type="entry name" value="YocR/YhdH-like"/>
</dbReference>
<gene>
    <name evidence="7" type="ORF">MNKW57_14110</name>
</gene>
<dbReference type="CDD" id="cd10336">
    <property type="entry name" value="SLC6sbd_Tyt1-Like"/>
    <property type="match status" value="1"/>
</dbReference>
<keyword evidence="2" id="KW-0813">Transport</keyword>
<dbReference type="Proteomes" id="UP001224392">
    <property type="component" value="Unassembled WGS sequence"/>
</dbReference>
<accession>A0ABQ6LYD7</accession>
<feature type="transmembrane region" description="Helical" evidence="6">
    <location>
        <begin position="254"/>
        <end position="275"/>
    </location>
</feature>
<dbReference type="EMBL" id="BSYJ01000003">
    <property type="protein sequence ID" value="GMG87090.1"/>
    <property type="molecule type" value="Genomic_DNA"/>
</dbReference>
<feature type="transmembrane region" description="Helical" evidence="6">
    <location>
        <begin position="90"/>
        <end position="121"/>
    </location>
</feature>
<feature type="transmembrane region" description="Helical" evidence="6">
    <location>
        <begin position="355"/>
        <end position="379"/>
    </location>
</feature>
<evidence type="ECO:0000256" key="3">
    <source>
        <dbReference type="ARBA" id="ARBA00022692"/>
    </source>
</evidence>
<name>A0ABQ6LYD7_9GAMM</name>
<evidence type="ECO:0000256" key="5">
    <source>
        <dbReference type="ARBA" id="ARBA00023136"/>
    </source>
</evidence>
<keyword evidence="5 6" id="KW-0472">Membrane</keyword>
<comment type="subcellular location">
    <subcellularLocation>
        <location evidence="1">Membrane</location>
        <topology evidence="1">Multi-pass membrane protein</topology>
    </subcellularLocation>
</comment>
<dbReference type="RefSeq" id="WP_285763730.1">
    <property type="nucleotide sequence ID" value="NZ_BSYJ01000003.1"/>
</dbReference>
<dbReference type="InterPro" id="IPR000175">
    <property type="entry name" value="Na/ntran_symport"/>
</dbReference>
<feature type="transmembrane region" description="Helical" evidence="6">
    <location>
        <begin position="175"/>
        <end position="194"/>
    </location>
</feature>
<feature type="transmembrane region" description="Helical" evidence="6">
    <location>
        <begin position="141"/>
        <end position="163"/>
    </location>
</feature>
<dbReference type="Pfam" id="PF00209">
    <property type="entry name" value="SNF"/>
    <property type="match status" value="2"/>
</dbReference>
<keyword evidence="3 6" id="KW-0812">Transmembrane</keyword>
<proteinExistence type="predicted"/>
<keyword evidence="8" id="KW-1185">Reference proteome</keyword>
<sequence length="476" mass="51414">MSASPSTSRETFGSRLGFILAAAGSAVGIGNLVAFPVAATKSGGGAFLFVYALFVFFICLPVMMAELAVGRKTAKDPVGAYRELSGGSTLWRIPGWLALITPFMIAVFYMVVTVWVLGYLIATLSGNLDQLTTDGYFMQFINTKTVFGLLAVLMLVINGILLLGVKDGIERAAKTLMPALFAMLVALVIFVLTLENAFEGVKYYLVPDFAKIDAHVISKAMAQAFFSLSLGMGILITYGSYMKKRDSIASSSRLVALCDTGVAFCAGLLILPAIFHFNPEIDTSELSDSSAGMIFFFLPKIFLALQANIGYVGASIVAALFFALVLVAAITSLVSIIEVPVATLRDEAGMPRKKAILTIAIVQFALAILCAMSFGMADWLTKFVSLAGADKSFFDLVEIVFYDTILPLNGFLICIFVMYRWKKAKFHAELQEGDPAFAGSAWSKYVDFMLSSIIPAILLFVFINTVALKFFGSSLF</sequence>
<dbReference type="SUPFAM" id="SSF161070">
    <property type="entry name" value="SNF-like"/>
    <property type="match status" value="1"/>
</dbReference>
<evidence type="ECO:0000256" key="1">
    <source>
        <dbReference type="ARBA" id="ARBA00004141"/>
    </source>
</evidence>
<feature type="transmembrane region" description="Helical" evidence="6">
    <location>
        <begin position="448"/>
        <end position="471"/>
    </location>
</feature>
<dbReference type="PANTHER" id="PTHR42948:SF1">
    <property type="entry name" value="TRANSPORTER"/>
    <property type="match status" value="1"/>
</dbReference>
<evidence type="ECO:0000313" key="7">
    <source>
        <dbReference type="EMBL" id="GMG87090.1"/>
    </source>
</evidence>
<dbReference type="PANTHER" id="PTHR42948">
    <property type="entry name" value="TRANSPORTER"/>
    <property type="match status" value="1"/>
</dbReference>
<keyword evidence="4 6" id="KW-1133">Transmembrane helix</keyword>
<evidence type="ECO:0000256" key="2">
    <source>
        <dbReference type="ARBA" id="ARBA00022448"/>
    </source>
</evidence>
<feature type="transmembrane region" description="Helical" evidence="6">
    <location>
        <begin position="46"/>
        <end position="69"/>
    </location>
</feature>
<dbReference type="PROSITE" id="PS50267">
    <property type="entry name" value="NA_NEUROTRAN_SYMP_3"/>
    <property type="match status" value="1"/>
</dbReference>
<organism evidence="7 8">
    <name type="scientific">Biformimicrobium ophioploci</name>
    <dbReference type="NCBI Taxonomy" id="3036711"/>
    <lineage>
        <taxon>Bacteria</taxon>
        <taxon>Pseudomonadati</taxon>
        <taxon>Pseudomonadota</taxon>
        <taxon>Gammaproteobacteria</taxon>
        <taxon>Cellvibrionales</taxon>
        <taxon>Microbulbiferaceae</taxon>
        <taxon>Biformimicrobium</taxon>
    </lineage>
</organism>
<evidence type="ECO:0000256" key="6">
    <source>
        <dbReference type="SAM" id="Phobius"/>
    </source>
</evidence>
<protein>
    <submittedName>
        <fullName evidence="7">Sodium-dependent transporter</fullName>
    </submittedName>
</protein>
<comment type="caution">
    <text evidence="7">The sequence shown here is derived from an EMBL/GenBank/DDBJ whole genome shotgun (WGS) entry which is preliminary data.</text>
</comment>
<reference evidence="7 8" key="1">
    <citation type="submission" date="2023-04" db="EMBL/GenBank/DDBJ databases">
        <title>Marinobulbifer ophiurae gen. nov., sp. Nov., isolate from tissue of brittle star Ophioplocus japonicus.</title>
        <authorList>
            <person name="Kawano K."/>
            <person name="Sawayama S."/>
            <person name="Nakagawa S."/>
        </authorList>
    </citation>
    <scope>NUCLEOTIDE SEQUENCE [LARGE SCALE GENOMIC DNA]</scope>
    <source>
        <strain evidence="7 8">NKW57</strain>
    </source>
</reference>
<dbReference type="NCBIfam" id="NF037979">
    <property type="entry name" value="Na_transp"/>
    <property type="match status" value="1"/>
</dbReference>
<dbReference type="InterPro" id="IPR037272">
    <property type="entry name" value="SNS_sf"/>
</dbReference>
<feature type="transmembrane region" description="Helical" evidence="6">
    <location>
        <begin position="309"/>
        <end position="334"/>
    </location>
</feature>
<evidence type="ECO:0000256" key="4">
    <source>
        <dbReference type="ARBA" id="ARBA00022989"/>
    </source>
</evidence>
<feature type="transmembrane region" description="Helical" evidence="6">
    <location>
        <begin position="399"/>
        <end position="419"/>
    </location>
</feature>
<feature type="transmembrane region" description="Helical" evidence="6">
    <location>
        <begin position="220"/>
        <end position="242"/>
    </location>
</feature>
<feature type="transmembrane region" description="Helical" evidence="6">
    <location>
        <begin position="12"/>
        <end position="34"/>
    </location>
</feature>